<evidence type="ECO:0000313" key="1">
    <source>
        <dbReference type="EMBL" id="JAG01821.1"/>
    </source>
</evidence>
<dbReference type="AlphaFoldDB" id="A0A0A9W326"/>
<reference evidence="1" key="1">
    <citation type="journal article" date="2014" name="PLoS ONE">
        <title>Transcriptome-Based Identification of ABC Transporters in the Western Tarnished Plant Bug Lygus hesperus.</title>
        <authorList>
            <person name="Hull J.J."/>
            <person name="Chaney K."/>
            <person name="Geib S.M."/>
            <person name="Fabrick J.A."/>
            <person name="Brent C.S."/>
            <person name="Walsh D."/>
            <person name="Lavine L.C."/>
        </authorList>
    </citation>
    <scope>NUCLEOTIDE SEQUENCE</scope>
</reference>
<gene>
    <name evidence="1" type="ORF">CM83_3908</name>
</gene>
<sequence>MATFSTTAQHRLQFSVHPLLLVTCGSSAEVSDTLHSPTSDSLSELESDSEPVTASISRYLQSLRTRPRLLLLLLLPLLRTLKRRLRLLQLFQSLLQHCVNLDWSDSRRHAWTRGDGCFGWGCAIHAG</sequence>
<organism evidence="1">
    <name type="scientific">Lygus hesperus</name>
    <name type="common">Western plant bug</name>
    <dbReference type="NCBI Taxonomy" id="30085"/>
    <lineage>
        <taxon>Eukaryota</taxon>
        <taxon>Metazoa</taxon>
        <taxon>Ecdysozoa</taxon>
        <taxon>Arthropoda</taxon>
        <taxon>Hexapoda</taxon>
        <taxon>Insecta</taxon>
        <taxon>Pterygota</taxon>
        <taxon>Neoptera</taxon>
        <taxon>Paraneoptera</taxon>
        <taxon>Hemiptera</taxon>
        <taxon>Heteroptera</taxon>
        <taxon>Panheteroptera</taxon>
        <taxon>Cimicomorpha</taxon>
        <taxon>Miridae</taxon>
        <taxon>Mirini</taxon>
        <taxon>Lygus</taxon>
    </lineage>
</organism>
<dbReference type="EMBL" id="GBHO01041783">
    <property type="protein sequence ID" value="JAG01821.1"/>
    <property type="molecule type" value="Transcribed_RNA"/>
</dbReference>
<reference evidence="1" key="2">
    <citation type="submission" date="2014-07" db="EMBL/GenBank/DDBJ databases">
        <authorList>
            <person name="Hull J."/>
        </authorList>
    </citation>
    <scope>NUCLEOTIDE SEQUENCE</scope>
</reference>
<protein>
    <submittedName>
        <fullName evidence="1">Uncharacterized protein</fullName>
    </submittedName>
</protein>
<proteinExistence type="predicted"/>
<name>A0A0A9W326_LYGHE</name>
<accession>A0A0A9W326</accession>